<dbReference type="InterPro" id="IPR005084">
    <property type="entry name" value="CBM6"/>
</dbReference>
<dbReference type="CDD" id="cd00146">
    <property type="entry name" value="PKD"/>
    <property type="match status" value="1"/>
</dbReference>
<dbReference type="GO" id="GO:0030246">
    <property type="term" value="F:carbohydrate binding"/>
    <property type="evidence" value="ECO:0007669"/>
    <property type="project" value="InterPro"/>
</dbReference>
<dbReference type="Pfam" id="PF06283">
    <property type="entry name" value="ThuA"/>
    <property type="match status" value="1"/>
</dbReference>
<dbReference type="Gene3D" id="2.60.120.430">
    <property type="entry name" value="Galactose-binding lectin"/>
    <property type="match status" value="1"/>
</dbReference>
<dbReference type="Gene3D" id="2.60.40.10">
    <property type="entry name" value="Immunoglobulins"/>
    <property type="match status" value="1"/>
</dbReference>
<evidence type="ECO:0000313" key="4">
    <source>
        <dbReference type="EMBL" id="ADE53669.1"/>
    </source>
</evidence>
<dbReference type="HOGENOM" id="CLU_242734_0_0_0"/>
<dbReference type="eggNOG" id="COG3828">
    <property type="taxonomic scope" value="Bacteria"/>
</dbReference>
<feature type="domain" description="PKD" evidence="2">
    <location>
        <begin position="713"/>
        <end position="794"/>
    </location>
</feature>
<evidence type="ECO:0000256" key="1">
    <source>
        <dbReference type="ARBA" id="ARBA00022729"/>
    </source>
</evidence>
<dbReference type="EMBL" id="CP001998">
    <property type="protein sequence ID" value="ADE53669.1"/>
    <property type="molecule type" value="Genomic_DNA"/>
</dbReference>
<dbReference type="CAZy" id="CBM6">
    <property type="family name" value="Carbohydrate-Binding Module Family 6"/>
</dbReference>
<dbReference type="SUPFAM" id="SSF50952">
    <property type="entry name" value="Soluble quinoprotein glucose dehydrogenase"/>
    <property type="match status" value="1"/>
</dbReference>
<dbReference type="InterPro" id="IPR006584">
    <property type="entry name" value="Cellulose-bd_IV"/>
</dbReference>
<dbReference type="KEGG" id="caa:Caka_0644"/>
<protein>
    <submittedName>
        <fullName evidence="4">PKD domain containing protein</fullName>
    </submittedName>
</protein>
<dbReference type="Gene3D" id="2.60.120.260">
    <property type="entry name" value="Galactose-binding domain-like"/>
    <property type="match status" value="1"/>
</dbReference>
<evidence type="ECO:0000259" key="2">
    <source>
        <dbReference type="PROSITE" id="PS50093"/>
    </source>
</evidence>
<dbReference type="InterPro" id="IPR011042">
    <property type="entry name" value="6-blade_b-propeller_TolB-like"/>
</dbReference>
<dbReference type="Pfam" id="PF07995">
    <property type="entry name" value="GSDH"/>
    <property type="match status" value="1"/>
</dbReference>
<dbReference type="Pfam" id="PF11721">
    <property type="entry name" value="Malectin"/>
    <property type="match status" value="1"/>
</dbReference>
<dbReference type="PROSITE" id="PS50093">
    <property type="entry name" value="PKD"/>
    <property type="match status" value="1"/>
</dbReference>
<accession>D5EPD2</accession>
<proteinExistence type="predicted"/>
<dbReference type="InterPro" id="IPR022409">
    <property type="entry name" value="PKD/Chitinase_dom"/>
</dbReference>
<dbReference type="SUPFAM" id="SSF49785">
    <property type="entry name" value="Galactose-binding domain-like"/>
    <property type="match status" value="2"/>
</dbReference>
<keyword evidence="1" id="KW-0732">Signal</keyword>
<dbReference type="STRING" id="583355.Caka_0644"/>
<dbReference type="InterPro" id="IPR021720">
    <property type="entry name" value="Malectin_dom"/>
</dbReference>
<dbReference type="Gene3D" id="2.60.40.1220">
    <property type="match status" value="1"/>
</dbReference>
<sequence length="1643" mass="175733">MRKLLRFVLLLLCPLSLFGHGFDVLVFSKTAGFRHNSISDGITMLQALGTAHNFGVTFTEDAATFVSELPNHQVVVFLNTTGDILDPGQQTAFQDWYRSGRGFVGIHAACDTEHGWPWYLEMLGGEFVSHSAVEVGTVEFLDQVHPLTNVTDPSTSSRILEWSVEEEWYNFAANPRGKVHVLATVDETTYSGGTHGDDHPIIWCQSFEGGRSAFIGPGHQSATYSLQVFQDLVTNAVEWAAGELGGDSGATIEANFEKVVLSTDVNNPMSIDVAPDGTIYMVERKGPVKAFDQDTGTFTTIGVLNEYSGGEYGLLGIVLAPDFETSRHLYIHWSPASGSNTRVSRFTLDQSDMLNLASEVVIIEYLTNRDSETGVAGHHQAGALRMDAAGNLVFSTGDNTQASGYSPRSPRTLNGQLVDSIGLDARKASPNTNDLRGSILRITPNVGGGPAAHPNYTIPAGNMFPEGTPLTRPEIYAMGMRNPFRIMIDPITGWIYAGDVGPDAGGNGGGAYQGARGHDEFNQIKEPGWYGWPYYVADNQAYRDGSGNLWTDATLKADLANFFTLPVFTSSGALAGNPNLLPSVPEPAWIWYHRDPSSEFPETDFPDGSSGGRAAFSGAGYDWEPGSNFPRYYEGSIFLIEWMRSQILEVKNRPDGSILEITRFAPHIDVSRPHDMVFGPDGVMYMLDYGPSFGGDGPAALFKIQYLQDASTPIVQAAADVSSGNLPLSVNFDSTGTYDPDGGTLTYEWDLDGDSIIDSTDPNPSFQYTVAGSYAVQLTVTDPDGLFARANLTIHAGNNAPEITFISPANYSFFDWGDVIAYEFEVTDSEDGSTADGSILPQDVLLEASLGHGDHQHTDFQFNQTSGLITIPRDDSHPFDADLAYVFDAFYTDEGAPGVGSIAAETKAVVQPKVTMANTYDSGSGVSTVATGDPAGGDLDVIDIDAGDFIVFNSLNLTGMEAIRVRAAGQAGGRVSIRQGGLGGTEILSILVPSGSGTSYADYTEVLGSFTAGQQDLYFVFESTGGAGDLFKLNWIAFRGNGATIIPNRPAVSSVSLTSPTNLSIEFDQVMDYGTLANVANYTIDNGASISAATAWPNQLGVDLTVSSLGVGAYHLVELGAIEDLAGDTLASQTSVTFVNAPEPDPVFLIGLNAAGSDYTDTNGNLYIDDTTTLSNTAASLLIDFRAASGAVVSTVANFQAADSRIQNGTPINVVTDSTPTNLSLSANGLTGVTVTQTNASGPFNTNKGSWNGTAILDGYVYSNTQLSSANHPVLTLSGLGDILEGDVVTLTLWAVGDTADSDAGFDVVYNGVSLGSQMTNYDGTIDETRVQYSFTKVDTADSVVVNWGRFGATTTGLNGLSLTARGFAYLATQDTNAWSGTDSISGTTDDTIYQTHRWKIDDFGYQFPVDNGNYQVLLRFAETYEVASSKRLFNVSIEGSEDIFPNDGLDVFLEAGHDAAYDVLIENVVVTDNLLNVDFIYGVRSNPMISAIGVFQVDPFGSNIPDPSFARYLNSNPQAKFSVSSDSDNDSVVTLLEYAFGGAEGQTDTMLLPDFVAREGGEFDFEYSRPVGLPDVTYILEATEDLASASWTSLSPTIVLSADGPGKESVRMENIKAAAVAAGLTDPDACFYRLRVRLDPIQ</sequence>
<dbReference type="SMART" id="SM00606">
    <property type="entry name" value="CBD_IV"/>
    <property type="match status" value="1"/>
</dbReference>
<dbReference type="OrthoDB" id="9770043at2"/>
<keyword evidence="5" id="KW-1185">Reference proteome</keyword>
<organism evidence="4 5">
    <name type="scientific">Coraliomargarita akajimensis (strain DSM 45221 / IAM 15411 / JCM 23193 / KCTC 12865 / 04OKA010-24)</name>
    <dbReference type="NCBI Taxonomy" id="583355"/>
    <lineage>
        <taxon>Bacteria</taxon>
        <taxon>Pseudomonadati</taxon>
        <taxon>Verrucomicrobiota</taxon>
        <taxon>Opitutia</taxon>
        <taxon>Puniceicoccales</taxon>
        <taxon>Coraliomargaritaceae</taxon>
        <taxon>Coraliomargarita</taxon>
    </lineage>
</organism>
<dbReference type="InterPro" id="IPR013783">
    <property type="entry name" value="Ig-like_fold"/>
</dbReference>
<dbReference type="Pfam" id="PF18911">
    <property type="entry name" value="PKD_4"/>
    <property type="match status" value="1"/>
</dbReference>
<dbReference type="SMART" id="SM00089">
    <property type="entry name" value="PKD"/>
    <property type="match status" value="1"/>
</dbReference>
<dbReference type="Proteomes" id="UP000000925">
    <property type="component" value="Chromosome"/>
</dbReference>
<dbReference type="InterPro" id="IPR012938">
    <property type="entry name" value="Glc/Sorbosone_DH"/>
</dbReference>
<dbReference type="InterPro" id="IPR011041">
    <property type="entry name" value="Quinoprot_gluc/sorb_DH_b-prop"/>
</dbReference>
<dbReference type="SUPFAM" id="SSF49299">
    <property type="entry name" value="PKD domain"/>
    <property type="match status" value="1"/>
</dbReference>
<dbReference type="Gene3D" id="2.120.10.30">
    <property type="entry name" value="TolB, C-terminal domain"/>
    <property type="match status" value="1"/>
</dbReference>
<dbReference type="InterPro" id="IPR008979">
    <property type="entry name" value="Galactose-bd-like_sf"/>
</dbReference>
<dbReference type="Pfam" id="PF03422">
    <property type="entry name" value="CBM_6"/>
    <property type="match status" value="1"/>
</dbReference>
<dbReference type="PANTHER" id="PTHR40469">
    <property type="entry name" value="SECRETED GLYCOSYL HYDROLASE"/>
    <property type="match status" value="1"/>
</dbReference>
<reference evidence="4 5" key="1">
    <citation type="journal article" date="2010" name="Stand. Genomic Sci.">
        <title>Complete genome sequence of Coraliomargarita akajimensis type strain (04OKA010-24).</title>
        <authorList>
            <person name="Mavromatis K."/>
            <person name="Abt B."/>
            <person name="Brambilla E."/>
            <person name="Lapidus A."/>
            <person name="Copeland A."/>
            <person name="Deshpande S."/>
            <person name="Nolan M."/>
            <person name="Lucas S."/>
            <person name="Tice H."/>
            <person name="Cheng J.F."/>
            <person name="Han C."/>
            <person name="Detter J.C."/>
            <person name="Woyke T."/>
            <person name="Goodwin L."/>
            <person name="Pitluck S."/>
            <person name="Held B."/>
            <person name="Brettin T."/>
            <person name="Tapia R."/>
            <person name="Ivanova N."/>
            <person name="Mikhailova N."/>
            <person name="Pati A."/>
            <person name="Liolios K."/>
            <person name="Chen A."/>
            <person name="Palaniappan K."/>
            <person name="Land M."/>
            <person name="Hauser L."/>
            <person name="Chang Y.J."/>
            <person name="Jeffries C.D."/>
            <person name="Rohde M."/>
            <person name="Goker M."/>
            <person name="Bristow J."/>
            <person name="Eisen J.A."/>
            <person name="Markowitz V."/>
            <person name="Hugenholtz P."/>
            <person name="Klenk H.P."/>
            <person name="Kyrpides N.C."/>
        </authorList>
    </citation>
    <scope>NUCLEOTIDE SEQUENCE [LARGE SCALE GENOMIC DNA]</scope>
    <source>
        <strain evidence="5">DSM 45221 / IAM 15411 / JCM 23193 / KCTC 12865</strain>
    </source>
</reference>
<dbReference type="RefSeq" id="WP_013042393.1">
    <property type="nucleotide sequence ID" value="NC_014008.1"/>
</dbReference>
<dbReference type="PANTHER" id="PTHR40469:SF2">
    <property type="entry name" value="GALACTOSE-BINDING DOMAIN-LIKE SUPERFAMILY PROTEIN"/>
    <property type="match status" value="1"/>
</dbReference>
<dbReference type="eggNOG" id="COG2133">
    <property type="taxonomic scope" value="Bacteria"/>
</dbReference>
<feature type="domain" description="CBM6" evidence="3">
    <location>
        <begin position="912"/>
        <end position="1039"/>
    </location>
</feature>
<dbReference type="InterPro" id="IPR029010">
    <property type="entry name" value="ThuA-like"/>
</dbReference>
<name>D5EPD2_CORAD</name>
<dbReference type="InterPro" id="IPR000601">
    <property type="entry name" value="PKD_dom"/>
</dbReference>
<dbReference type="CDD" id="cd04084">
    <property type="entry name" value="CBM6_xylanase-like"/>
    <property type="match status" value="1"/>
</dbReference>
<dbReference type="CAZy" id="CBM57">
    <property type="family name" value="Carbohydrate-Binding Module Family 57"/>
</dbReference>
<evidence type="ECO:0000259" key="3">
    <source>
        <dbReference type="PROSITE" id="PS51175"/>
    </source>
</evidence>
<dbReference type="Gene3D" id="3.40.50.880">
    <property type="match status" value="1"/>
</dbReference>
<evidence type="ECO:0000313" key="5">
    <source>
        <dbReference type="Proteomes" id="UP000000925"/>
    </source>
</evidence>
<dbReference type="eggNOG" id="COG3291">
    <property type="taxonomic scope" value="Bacteria"/>
</dbReference>
<dbReference type="PROSITE" id="PS51175">
    <property type="entry name" value="CBM6"/>
    <property type="match status" value="1"/>
</dbReference>
<dbReference type="InterPro" id="IPR029062">
    <property type="entry name" value="Class_I_gatase-like"/>
</dbReference>
<dbReference type="SUPFAM" id="SSF52317">
    <property type="entry name" value="Class I glutamine amidotransferase-like"/>
    <property type="match status" value="1"/>
</dbReference>
<dbReference type="InterPro" id="IPR035986">
    <property type="entry name" value="PKD_dom_sf"/>
</dbReference>
<dbReference type="InterPro" id="IPR014755">
    <property type="entry name" value="Cu-Rt/internalin_Ig-like"/>
</dbReference>
<gene>
    <name evidence="4" type="ordered locus">Caka_0644</name>
</gene>